<proteinExistence type="predicted"/>
<comment type="caution">
    <text evidence="1">The sequence shown here is derived from an EMBL/GenBank/DDBJ whole genome shotgun (WGS) entry which is preliminary data.</text>
</comment>
<sequence length="125" mass="14715">MTFLNKHVVPARTLWIITALHSQHSFHNKSFSRDSELYRKLIQTSSLPKDYRRKPWDFLTLDWTQPMLIFSEWKSEDSGSIEDAESEVQRPPPELGLLQFILSKVQAQLGSNFPMRKLIMRNIQN</sequence>
<gene>
    <name evidence="1" type="ORF">AFUS01_LOCUS34961</name>
</gene>
<name>A0A8J2LM67_9HEXA</name>
<dbReference type="Proteomes" id="UP000708208">
    <property type="component" value="Unassembled WGS sequence"/>
</dbReference>
<keyword evidence="2" id="KW-1185">Reference proteome</keyword>
<dbReference type="EMBL" id="CAJVCH010534141">
    <property type="protein sequence ID" value="CAG7824825.1"/>
    <property type="molecule type" value="Genomic_DNA"/>
</dbReference>
<accession>A0A8J2LM67</accession>
<protein>
    <submittedName>
        <fullName evidence="1">Uncharacterized protein</fullName>
    </submittedName>
</protein>
<evidence type="ECO:0000313" key="2">
    <source>
        <dbReference type="Proteomes" id="UP000708208"/>
    </source>
</evidence>
<organism evidence="1 2">
    <name type="scientific">Allacma fusca</name>
    <dbReference type="NCBI Taxonomy" id="39272"/>
    <lineage>
        <taxon>Eukaryota</taxon>
        <taxon>Metazoa</taxon>
        <taxon>Ecdysozoa</taxon>
        <taxon>Arthropoda</taxon>
        <taxon>Hexapoda</taxon>
        <taxon>Collembola</taxon>
        <taxon>Symphypleona</taxon>
        <taxon>Sminthuridae</taxon>
        <taxon>Allacma</taxon>
    </lineage>
</organism>
<evidence type="ECO:0000313" key="1">
    <source>
        <dbReference type="EMBL" id="CAG7824825.1"/>
    </source>
</evidence>
<reference evidence="1" key="1">
    <citation type="submission" date="2021-06" db="EMBL/GenBank/DDBJ databases">
        <authorList>
            <person name="Hodson N. C."/>
            <person name="Mongue J. A."/>
            <person name="Jaron S. K."/>
        </authorList>
    </citation>
    <scope>NUCLEOTIDE SEQUENCE</scope>
</reference>
<dbReference type="AlphaFoldDB" id="A0A8J2LM67"/>